<evidence type="ECO:0000313" key="3">
    <source>
        <dbReference type="Proteomes" id="UP000244089"/>
    </source>
</evidence>
<feature type="transmembrane region" description="Helical" evidence="1">
    <location>
        <begin position="393"/>
        <end position="416"/>
    </location>
</feature>
<feature type="transmembrane region" description="Helical" evidence="1">
    <location>
        <begin position="558"/>
        <end position="576"/>
    </location>
</feature>
<dbReference type="Proteomes" id="UP000244089">
    <property type="component" value="Unassembled WGS sequence"/>
</dbReference>
<feature type="transmembrane region" description="Helical" evidence="1">
    <location>
        <begin position="617"/>
        <end position="637"/>
    </location>
</feature>
<keyword evidence="1" id="KW-1133">Transmembrane helix</keyword>
<feature type="transmembrane region" description="Helical" evidence="1">
    <location>
        <begin position="509"/>
        <end position="527"/>
    </location>
</feature>
<dbReference type="EMBL" id="QAXS01000001">
    <property type="protein sequence ID" value="PTW03546.1"/>
    <property type="molecule type" value="Genomic_DNA"/>
</dbReference>
<organism evidence="2 3">
    <name type="scientific">Halanaerobium saccharolyticum</name>
    <dbReference type="NCBI Taxonomy" id="43595"/>
    <lineage>
        <taxon>Bacteria</taxon>
        <taxon>Bacillati</taxon>
        <taxon>Bacillota</taxon>
        <taxon>Clostridia</taxon>
        <taxon>Halanaerobiales</taxon>
        <taxon>Halanaerobiaceae</taxon>
        <taxon>Halanaerobium</taxon>
    </lineage>
</organism>
<dbReference type="AlphaFoldDB" id="A0A2T5RT90"/>
<dbReference type="RefSeq" id="WP_108137755.1">
    <property type="nucleotide sequence ID" value="NZ_QAXS01000001.1"/>
</dbReference>
<evidence type="ECO:0000313" key="2">
    <source>
        <dbReference type="EMBL" id="PTW03546.1"/>
    </source>
</evidence>
<accession>A0A2T5RT90</accession>
<feature type="transmembrane region" description="Helical" evidence="1">
    <location>
        <begin position="471"/>
        <end position="488"/>
    </location>
</feature>
<reference evidence="2 3" key="1">
    <citation type="submission" date="2018-04" db="EMBL/GenBank/DDBJ databases">
        <title>Subsurface microbial communities from deep shales in Ohio and West Virginia, USA.</title>
        <authorList>
            <person name="Wrighton K."/>
        </authorList>
    </citation>
    <scope>NUCLEOTIDE SEQUENCE [LARGE SCALE GENOMIC DNA]</scope>
    <source>
        <strain evidence="2 3">WC1</strain>
    </source>
</reference>
<feature type="transmembrane region" description="Helical" evidence="1">
    <location>
        <begin position="428"/>
        <end position="451"/>
    </location>
</feature>
<proteinExistence type="predicted"/>
<keyword evidence="1" id="KW-0472">Membrane</keyword>
<protein>
    <submittedName>
        <fullName evidence="2">Uncharacterized protein</fullName>
    </submittedName>
</protein>
<keyword evidence="1" id="KW-0812">Transmembrane</keyword>
<sequence length="650" mass="73211">MKKILIGLILITFIAAAWSLTARIEKVDQNPGVEVIMDGEAYTELKSLEPEIDLQQLKESGITGLAVYQQTLEDFLEKGALKRIESLDIILGEEELITELEANQIQISELENSALFAVVSTSLREQINNLEPKLEADYSASIIKRDAYDLLYFHSWHEKLEDVSLGYNASLIEAAKENDLKIAFRSNNKLNALSALEKNLEILNPDFLIFDGEEVTGYPDKIEETAQLMQDQNLIFGNIEAFIAAQDGSEKLAKLNDYQLLRTHSMQQDEVEQADDQKIISRYLLSVRERNVKIIYHKPYLKGSQLKERNLGLLASLTSSLEAEGYLPGRAETVPYFSNSGWHLLLILLGVTAAGILLLNYFTAFKYEKLMNLFLLAAAAAGFLFLYSGREILLRQITALGSAVIFPSLAVIAFLLDKNRGGEKLEGGLSLAFVFFNFTAAVLTALVGGIFVSSVLNSSEFIFKISDFRGVKVAFLMPLIIISLYYLFQPGSKDLRQQIPELLEKVIKVKHIILAGGLALIAVIYIGRTGNFPLLPVPAWELTVRSLLEKVLYVRPRFKEFLIGHPLFIFSLYLSARKRKELYFYPLLMLASVGVITTVNTFSHLHTPVQISLLRTFHAYWLSFAAAAVIIFAYRLLNRLYQKYYLTEVK</sequence>
<feature type="transmembrane region" description="Helical" evidence="1">
    <location>
        <begin position="583"/>
        <end position="605"/>
    </location>
</feature>
<dbReference type="Pfam" id="PF18949">
    <property type="entry name" value="DUF5693"/>
    <property type="match status" value="1"/>
</dbReference>
<feature type="transmembrane region" description="Helical" evidence="1">
    <location>
        <begin position="370"/>
        <end position="387"/>
    </location>
</feature>
<gene>
    <name evidence="2" type="ORF">C8C76_101187</name>
</gene>
<feature type="transmembrane region" description="Helical" evidence="1">
    <location>
        <begin position="342"/>
        <end position="363"/>
    </location>
</feature>
<dbReference type="OrthoDB" id="3805529at2"/>
<name>A0A2T5RT90_9FIRM</name>
<comment type="caution">
    <text evidence="2">The sequence shown here is derived from an EMBL/GenBank/DDBJ whole genome shotgun (WGS) entry which is preliminary data.</text>
</comment>
<evidence type="ECO:0000256" key="1">
    <source>
        <dbReference type="SAM" id="Phobius"/>
    </source>
</evidence>
<dbReference type="InterPro" id="IPR043748">
    <property type="entry name" value="DUF5693"/>
</dbReference>